<dbReference type="InterPro" id="IPR028082">
    <property type="entry name" value="Peripla_BP_I"/>
</dbReference>
<evidence type="ECO:0000256" key="2">
    <source>
        <dbReference type="SAM" id="Phobius"/>
    </source>
</evidence>
<dbReference type="EMBL" id="CP065959">
    <property type="protein sequence ID" value="QQC87131.1"/>
    <property type="molecule type" value="Genomic_DNA"/>
</dbReference>
<protein>
    <submittedName>
        <fullName evidence="3">Amino acid ABC transporter substrate-binding protein</fullName>
    </submittedName>
</protein>
<dbReference type="SUPFAM" id="SSF53822">
    <property type="entry name" value="Periplasmic binding protein-like I"/>
    <property type="match status" value="1"/>
</dbReference>
<dbReference type="PANTHER" id="PTHR30483:SF6">
    <property type="entry name" value="PERIPLASMIC BINDING PROTEIN OF ABC TRANSPORTER FOR NATURAL AMINO ACIDS"/>
    <property type="match status" value="1"/>
</dbReference>
<proteinExistence type="predicted"/>
<organism evidence="3 4">
    <name type="scientific">Streptomyces alfalfae</name>
    <dbReference type="NCBI Taxonomy" id="1642299"/>
    <lineage>
        <taxon>Bacteria</taxon>
        <taxon>Bacillati</taxon>
        <taxon>Actinomycetota</taxon>
        <taxon>Actinomycetes</taxon>
        <taxon>Kitasatosporales</taxon>
        <taxon>Streptomycetaceae</taxon>
        <taxon>Streptomyces</taxon>
    </lineage>
</organism>
<sequence>MSQTFGGWLFEKTWETLLKRIITCTVVVAVLVAGYVGVRRIAEKAGACADGVSESGGECIGVNGSGYDWGVKEIGPIVDRIKDENDKLDGAYVTVAMMLPLQPESAAEKQQLRSELQGAYIAQYRANREEGAPKVRLVLANPGKDYAHQDEVVPELVEMAHSKHRLRAVTGFNLSLESTREALSSLTDQGVPVLVARASAGSLANVEGKERRFKGLARILPTNEDQARALADFNGSRKNEQTVVVRDTRNDPYVRSLADAFQELEKQEKGPSGPDTMTFTSDGIAVEGDVDNQFRPMVDTICSSGADTVYFAGRSTHLRLFLKRLAQDRCEDTKFTVVSGSDGASLKNKMSEKDWAQLVDDSGEPKMTVQYAAPAHPDAWRTEVRSWQDDEEKRTKRRPDAAKAPGSLREPLNELAALRESAETGRAGTLDLADSRTMMVHDGVRTAVEAIRGAKLAGETAPNLQQVGNRWATMQATNRVNGTSGRICLTPSGNAYNKPLAVVRLQPGEKKGTSRLGYVGLAWPLERKQAEDCVVRGR</sequence>
<evidence type="ECO:0000313" key="4">
    <source>
        <dbReference type="Proteomes" id="UP000596130"/>
    </source>
</evidence>
<keyword evidence="2" id="KW-1133">Transmembrane helix</keyword>
<keyword evidence="2" id="KW-0812">Transmembrane</keyword>
<feature type="region of interest" description="Disordered" evidence="1">
    <location>
        <begin position="379"/>
        <end position="411"/>
    </location>
</feature>
<feature type="transmembrane region" description="Helical" evidence="2">
    <location>
        <begin position="21"/>
        <end position="38"/>
    </location>
</feature>
<evidence type="ECO:0000313" key="3">
    <source>
        <dbReference type="EMBL" id="QQC87131.1"/>
    </source>
</evidence>
<feature type="compositionally biased region" description="Basic and acidic residues" evidence="1">
    <location>
        <begin position="379"/>
        <end position="401"/>
    </location>
</feature>
<evidence type="ECO:0000256" key="1">
    <source>
        <dbReference type="SAM" id="MobiDB-lite"/>
    </source>
</evidence>
<dbReference type="Proteomes" id="UP000596130">
    <property type="component" value="Chromosome"/>
</dbReference>
<dbReference type="CDD" id="cd06268">
    <property type="entry name" value="PBP1_ABC_transporter_LIVBP-like"/>
    <property type="match status" value="1"/>
</dbReference>
<name>A0A7T4PBD4_9ACTN</name>
<dbReference type="RefSeq" id="WP_198501404.1">
    <property type="nucleotide sequence ID" value="NZ_CP065959.1"/>
</dbReference>
<dbReference type="InterPro" id="IPR051010">
    <property type="entry name" value="BCAA_transport"/>
</dbReference>
<dbReference type="AlphaFoldDB" id="A0A7T4PBD4"/>
<dbReference type="Gene3D" id="3.40.50.2300">
    <property type="match status" value="2"/>
</dbReference>
<gene>
    <name evidence="3" type="ORF">I8755_00870</name>
</gene>
<reference evidence="3 4" key="1">
    <citation type="submission" date="2020-12" db="EMBL/GenBank/DDBJ databases">
        <title>Identification and biosynthesis of polyene macrolides produced by Streptomyces alfalfae Men-myco-93-63.</title>
        <authorList>
            <person name="Liu D."/>
            <person name="Li Y."/>
            <person name="Liu L."/>
            <person name="Han X."/>
            <person name="Shen F."/>
        </authorList>
    </citation>
    <scope>NUCLEOTIDE SEQUENCE [LARGE SCALE GENOMIC DNA]</scope>
    <source>
        <strain evidence="3 4">Men-myco-93-63</strain>
    </source>
</reference>
<dbReference type="PANTHER" id="PTHR30483">
    <property type="entry name" value="LEUCINE-SPECIFIC-BINDING PROTEIN"/>
    <property type="match status" value="1"/>
</dbReference>
<keyword evidence="2" id="KW-0472">Membrane</keyword>
<accession>A0A7T4PBD4</accession>